<dbReference type="GO" id="GO:0003723">
    <property type="term" value="F:RNA binding"/>
    <property type="evidence" value="ECO:0007669"/>
    <property type="project" value="InterPro"/>
</dbReference>
<accession>A0A6C0CXB9</accession>
<evidence type="ECO:0000259" key="2">
    <source>
        <dbReference type="PROSITE" id="PS50832"/>
    </source>
</evidence>
<organism evidence="3">
    <name type="scientific">viral metagenome</name>
    <dbReference type="NCBI Taxonomy" id="1070528"/>
    <lineage>
        <taxon>unclassified sequences</taxon>
        <taxon>metagenomes</taxon>
        <taxon>organismal metagenomes</taxon>
    </lineage>
</organism>
<dbReference type="InterPro" id="IPR001253">
    <property type="entry name" value="TIF_eIF-1A"/>
</dbReference>
<dbReference type="EMBL" id="MN739502">
    <property type="protein sequence ID" value="QHT08873.1"/>
    <property type="molecule type" value="Genomic_DNA"/>
</dbReference>
<feature type="domain" description="S1-like" evidence="2">
    <location>
        <begin position="25"/>
        <end position="107"/>
    </location>
</feature>
<protein>
    <recommendedName>
        <fullName evidence="2">S1-like domain-containing protein</fullName>
    </recommendedName>
</protein>
<dbReference type="Gene3D" id="2.40.50.140">
    <property type="entry name" value="Nucleic acid-binding proteins"/>
    <property type="match status" value="1"/>
</dbReference>
<sequence>MVKNAKGGNKSKKMGRKFLGAPVQKQVRLADPNEPLEIYGVVDKLFGHGRFQIKDHTGKQRLVIIPNKFRGRGKRDNTVVLGGWVLVGIREYESSENAKCDLLEVYTDAEKQKLKKSSNPIFNQLKSDHDKDIVDDGEFEFSMGNESNEKYEEIIQNTETNNQNTIKFGDDEEEVDIDDI</sequence>
<name>A0A6C0CXB9_9ZZZZ</name>
<feature type="region of interest" description="Disordered" evidence="1">
    <location>
        <begin position="158"/>
        <end position="180"/>
    </location>
</feature>
<feature type="compositionally biased region" description="Acidic residues" evidence="1">
    <location>
        <begin position="170"/>
        <end position="180"/>
    </location>
</feature>
<evidence type="ECO:0000313" key="3">
    <source>
        <dbReference type="EMBL" id="QHT08873.1"/>
    </source>
</evidence>
<dbReference type="InterPro" id="IPR012340">
    <property type="entry name" value="NA-bd_OB-fold"/>
</dbReference>
<dbReference type="SMART" id="SM00652">
    <property type="entry name" value="eIF1a"/>
    <property type="match status" value="1"/>
</dbReference>
<dbReference type="SUPFAM" id="SSF50249">
    <property type="entry name" value="Nucleic acid-binding proteins"/>
    <property type="match status" value="1"/>
</dbReference>
<dbReference type="InterPro" id="IPR006196">
    <property type="entry name" value="RNA-binding_domain_S1_IF1"/>
</dbReference>
<reference evidence="3" key="1">
    <citation type="journal article" date="2020" name="Nature">
        <title>Giant virus diversity and host interactions through global metagenomics.</title>
        <authorList>
            <person name="Schulz F."/>
            <person name="Roux S."/>
            <person name="Paez-Espino D."/>
            <person name="Jungbluth S."/>
            <person name="Walsh D.A."/>
            <person name="Denef V.J."/>
            <person name="McMahon K.D."/>
            <person name="Konstantinidis K.T."/>
            <person name="Eloe-Fadrosh E.A."/>
            <person name="Kyrpides N.C."/>
            <person name="Woyke T."/>
        </authorList>
    </citation>
    <scope>NUCLEOTIDE SEQUENCE</scope>
    <source>
        <strain evidence="3">GVMAG-M-3300023109-53</strain>
    </source>
</reference>
<dbReference type="GO" id="GO:0003743">
    <property type="term" value="F:translation initiation factor activity"/>
    <property type="evidence" value="ECO:0007669"/>
    <property type="project" value="InterPro"/>
</dbReference>
<dbReference type="AlphaFoldDB" id="A0A6C0CXB9"/>
<proteinExistence type="predicted"/>
<dbReference type="PROSITE" id="PS50832">
    <property type="entry name" value="S1_IF1_TYPE"/>
    <property type="match status" value="1"/>
</dbReference>
<evidence type="ECO:0000256" key="1">
    <source>
        <dbReference type="SAM" id="MobiDB-lite"/>
    </source>
</evidence>